<reference evidence="1" key="1">
    <citation type="submission" date="2018-05" db="EMBL/GenBank/DDBJ databases">
        <authorList>
            <person name="Lanie J.A."/>
            <person name="Ng W.-L."/>
            <person name="Kazmierczak K.M."/>
            <person name="Andrzejewski T.M."/>
            <person name="Davidsen T.M."/>
            <person name="Wayne K.J."/>
            <person name="Tettelin H."/>
            <person name="Glass J.I."/>
            <person name="Rusch D."/>
            <person name="Podicherti R."/>
            <person name="Tsui H.-C.T."/>
            <person name="Winkler M.E."/>
        </authorList>
    </citation>
    <scope>NUCLEOTIDE SEQUENCE</scope>
</reference>
<evidence type="ECO:0000313" key="1">
    <source>
        <dbReference type="EMBL" id="SVA71694.1"/>
    </source>
</evidence>
<sequence>MNAPMEVTGYGRFNSFITIMFGEP</sequence>
<dbReference type="EMBL" id="UINC01017329">
    <property type="protein sequence ID" value="SVA71694.1"/>
    <property type="molecule type" value="Genomic_DNA"/>
</dbReference>
<dbReference type="AlphaFoldDB" id="A0A381Y3U1"/>
<proteinExistence type="predicted"/>
<name>A0A381Y3U1_9ZZZZ</name>
<accession>A0A381Y3U1</accession>
<organism evidence="1">
    <name type="scientific">marine metagenome</name>
    <dbReference type="NCBI Taxonomy" id="408172"/>
    <lineage>
        <taxon>unclassified sequences</taxon>
        <taxon>metagenomes</taxon>
        <taxon>ecological metagenomes</taxon>
    </lineage>
</organism>
<gene>
    <name evidence="1" type="ORF">METZ01_LOCUS124548</name>
</gene>
<protein>
    <submittedName>
        <fullName evidence="1">Uncharacterized protein</fullName>
    </submittedName>
</protein>